<proteinExistence type="predicted"/>
<evidence type="ECO:0000313" key="1">
    <source>
        <dbReference type="EMBL" id="KAG9195312.1"/>
    </source>
</evidence>
<reference evidence="1" key="1">
    <citation type="submission" date="2021-07" db="EMBL/GenBank/DDBJ databases">
        <title>Genome Resource of American Ginseng Black Spot Pathogen Alternaria panax.</title>
        <authorList>
            <person name="Qiu C."/>
            <person name="Wang W."/>
            <person name="Liu Z."/>
        </authorList>
    </citation>
    <scope>NUCLEOTIDE SEQUENCE</scope>
    <source>
        <strain evidence="1">BNCC115425</strain>
    </source>
</reference>
<keyword evidence="2" id="KW-1185">Reference proteome</keyword>
<dbReference type="Proteomes" id="UP001199106">
    <property type="component" value="Unassembled WGS sequence"/>
</dbReference>
<organism evidence="1 2">
    <name type="scientific">Alternaria panax</name>
    <dbReference type="NCBI Taxonomy" id="48097"/>
    <lineage>
        <taxon>Eukaryota</taxon>
        <taxon>Fungi</taxon>
        <taxon>Dikarya</taxon>
        <taxon>Ascomycota</taxon>
        <taxon>Pezizomycotina</taxon>
        <taxon>Dothideomycetes</taxon>
        <taxon>Pleosporomycetidae</taxon>
        <taxon>Pleosporales</taxon>
        <taxon>Pleosporineae</taxon>
        <taxon>Pleosporaceae</taxon>
        <taxon>Alternaria</taxon>
        <taxon>Alternaria sect. Panax</taxon>
    </lineage>
</organism>
<dbReference type="AlphaFoldDB" id="A0AAD4II79"/>
<gene>
    <name evidence="1" type="ORF">G6011_00433</name>
</gene>
<dbReference type="EMBL" id="JAANER010000001">
    <property type="protein sequence ID" value="KAG9195312.1"/>
    <property type="molecule type" value="Genomic_DNA"/>
</dbReference>
<protein>
    <submittedName>
        <fullName evidence="1">Uncharacterized protein</fullName>
    </submittedName>
</protein>
<name>A0AAD4II79_9PLEO</name>
<comment type="caution">
    <text evidence="1">The sequence shown here is derived from an EMBL/GenBank/DDBJ whole genome shotgun (WGS) entry which is preliminary data.</text>
</comment>
<accession>A0AAD4II79</accession>
<sequence length="105" mass="11179">MSPAAGKSLLPFQLGFMRASSDDPNTPDVFDNEVDLVDAVFSYFATPGFTETKAAISAIAGTDIATTMGWFVGSCITTLLELDDVRFSVPRHGGISGNKITRDTN</sequence>
<evidence type="ECO:0000313" key="2">
    <source>
        <dbReference type="Proteomes" id="UP001199106"/>
    </source>
</evidence>